<sequence>MWRHSLSERVYKCRTWIRECVLIDWNDFGVSSTVRARKPAAVAWWSRLRYRRTVVSKLDSTDDLPCMCALCALNPPLKVNCFHVGLEWNMGNVARLRYCPHQLTTVQN</sequence>
<keyword evidence="2" id="KW-1185">Reference proteome</keyword>
<protein>
    <submittedName>
        <fullName evidence="1">Uncharacterized protein</fullName>
    </submittedName>
</protein>
<dbReference type="EMBL" id="BGPR01000610">
    <property type="protein sequence ID" value="GBM28406.1"/>
    <property type="molecule type" value="Genomic_DNA"/>
</dbReference>
<gene>
    <name evidence="1" type="ORF">AVEN_262164_1</name>
</gene>
<dbReference type="Proteomes" id="UP000499080">
    <property type="component" value="Unassembled WGS sequence"/>
</dbReference>
<dbReference type="AlphaFoldDB" id="A0A4Y2EK76"/>
<reference evidence="1 2" key="1">
    <citation type="journal article" date="2019" name="Sci. Rep.">
        <title>Orb-weaving spider Araneus ventricosus genome elucidates the spidroin gene catalogue.</title>
        <authorList>
            <person name="Kono N."/>
            <person name="Nakamura H."/>
            <person name="Ohtoshi R."/>
            <person name="Moran D.A.P."/>
            <person name="Shinohara A."/>
            <person name="Yoshida Y."/>
            <person name="Fujiwara M."/>
            <person name="Mori M."/>
            <person name="Tomita M."/>
            <person name="Arakawa K."/>
        </authorList>
    </citation>
    <scope>NUCLEOTIDE SEQUENCE [LARGE SCALE GENOMIC DNA]</scope>
</reference>
<organism evidence="1 2">
    <name type="scientific">Araneus ventricosus</name>
    <name type="common">Orbweaver spider</name>
    <name type="synonym">Epeira ventricosa</name>
    <dbReference type="NCBI Taxonomy" id="182803"/>
    <lineage>
        <taxon>Eukaryota</taxon>
        <taxon>Metazoa</taxon>
        <taxon>Ecdysozoa</taxon>
        <taxon>Arthropoda</taxon>
        <taxon>Chelicerata</taxon>
        <taxon>Arachnida</taxon>
        <taxon>Araneae</taxon>
        <taxon>Araneomorphae</taxon>
        <taxon>Entelegynae</taxon>
        <taxon>Araneoidea</taxon>
        <taxon>Araneidae</taxon>
        <taxon>Araneus</taxon>
    </lineage>
</organism>
<accession>A0A4Y2EK76</accession>
<proteinExistence type="predicted"/>
<comment type="caution">
    <text evidence="1">The sequence shown here is derived from an EMBL/GenBank/DDBJ whole genome shotgun (WGS) entry which is preliminary data.</text>
</comment>
<evidence type="ECO:0000313" key="1">
    <source>
        <dbReference type="EMBL" id="GBM28406.1"/>
    </source>
</evidence>
<name>A0A4Y2EK76_ARAVE</name>
<evidence type="ECO:0000313" key="2">
    <source>
        <dbReference type="Proteomes" id="UP000499080"/>
    </source>
</evidence>